<dbReference type="Proteomes" id="UP000030671">
    <property type="component" value="Unassembled WGS sequence"/>
</dbReference>
<dbReference type="KEGG" id="hir:HETIRDRAFT_452505"/>
<keyword evidence="3" id="KW-1185">Reference proteome</keyword>
<dbReference type="HOGENOM" id="CLU_616854_0_0_1"/>
<sequence>MASRLSTPNDSDNQPTLVDLLIESGIASPHSFHETTLNTDWIFCEDISRLDPVISVACAKQLEFVRTFKLGWASSEPHALGIPEKWELDANSKTWILSDHMHAAALLRWLRPIKGNLTFISTDDIVKRHDDSKSFLPDFLLHAPHILDHPIETESYDWTSSTYSLPFFMEIISYPGDEASADMAIPGFFQPTPNCTLVSDVVYDFPPPLSVRNHHYNKTFAVVENSFRPLTPSHFQIIASLLRPTLLVGMKGPARWPAPLANLIRMSQSASVSASLNQTLLDLAQSIEPNLFALLMNWHYRCERNIDGIGEPSLPSYRCIPTWLIQFGLIYDAEGLIIVAHIPYLAAPSSPTSAPLSFLSCIVDRISMPGLIGIRPSSTSHGASILSNLKAALALSCLQRHAFVVSALLEGVSWPSSIVQEDAEDEGDQEDGSTSSDADEYGVY</sequence>
<proteinExistence type="predicted"/>
<evidence type="ECO:0000313" key="3">
    <source>
        <dbReference type="Proteomes" id="UP000030671"/>
    </source>
</evidence>
<evidence type="ECO:0000256" key="1">
    <source>
        <dbReference type="SAM" id="MobiDB-lite"/>
    </source>
</evidence>
<feature type="compositionally biased region" description="Acidic residues" evidence="1">
    <location>
        <begin position="421"/>
        <end position="444"/>
    </location>
</feature>
<dbReference type="AlphaFoldDB" id="W4K6U9"/>
<dbReference type="eggNOG" id="ENOG502QQ65">
    <property type="taxonomic scope" value="Eukaryota"/>
</dbReference>
<accession>W4K6U9</accession>
<dbReference type="RefSeq" id="XP_009547750.1">
    <property type="nucleotide sequence ID" value="XM_009549455.1"/>
</dbReference>
<dbReference type="EMBL" id="KI925459">
    <property type="protein sequence ID" value="ETW81070.1"/>
    <property type="molecule type" value="Genomic_DNA"/>
</dbReference>
<organism evidence="2 3">
    <name type="scientific">Heterobasidion irregulare (strain TC 32-1)</name>
    <dbReference type="NCBI Taxonomy" id="747525"/>
    <lineage>
        <taxon>Eukaryota</taxon>
        <taxon>Fungi</taxon>
        <taxon>Dikarya</taxon>
        <taxon>Basidiomycota</taxon>
        <taxon>Agaricomycotina</taxon>
        <taxon>Agaricomycetes</taxon>
        <taxon>Russulales</taxon>
        <taxon>Bondarzewiaceae</taxon>
        <taxon>Heterobasidion</taxon>
        <taxon>Heterobasidion annosum species complex</taxon>
    </lineage>
</organism>
<dbReference type="GeneID" id="20676265"/>
<reference evidence="2 3" key="1">
    <citation type="journal article" date="2012" name="New Phytol.">
        <title>Insight into trade-off between wood decay and parasitism from the genome of a fungal forest pathogen.</title>
        <authorList>
            <person name="Olson A."/>
            <person name="Aerts A."/>
            <person name="Asiegbu F."/>
            <person name="Belbahri L."/>
            <person name="Bouzid O."/>
            <person name="Broberg A."/>
            <person name="Canback B."/>
            <person name="Coutinho P.M."/>
            <person name="Cullen D."/>
            <person name="Dalman K."/>
            <person name="Deflorio G."/>
            <person name="van Diepen L.T."/>
            <person name="Dunand C."/>
            <person name="Duplessis S."/>
            <person name="Durling M."/>
            <person name="Gonthier P."/>
            <person name="Grimwood J."/>
            <person name="Fossdal C.G."/>
            <person name="Hansson D."/>
            <person name="Henrissat B."/>
            <person name="Hietala A."/>
            <person name="Himmelstrand K."/>
            <person name="Hoffmeister D."/>
            <person name="Hogberg N."/>
            <person name="James T.Y."/>
            <person name="Karlsson M."/>
            <person name="Kohler A."/>
            <person name="Kues U."/>
            <person name="Lee Y.H."/>
            <person name="Lin Y.C."/>
            <person name="Lind M."/>
            <person name="Lindquist E."/>
            <person name="Lombard V."/>
            <person name="Lucas S."/>
            <person name="Lunden K."/>
            <person name="Morin E."/>
            <person name="Murat C."/>
            <person name="Park J."/>
            <person name="Raffaello T."/>
            <person name="Rouze P."/>
            <person name="Salamov A."/>
            <person name="Schmutz J."/>
            <person name="Solheim H."/>
            <person name="Stahlberg J."/>
            <person name="Velez H."/>
            <person name="de Vries R.P."/>
            <person name="Wiebenga A."/>
            <person name="Woodward S."/>
            <person name="Yakovlev I."/>
            <person name="Garbelotto M."/>
            <person name="Martin F."/>
            <person name="Grigoriev I.V."/>
            <person name="Stenlid J."/>
        </authorList>
    </citation>
    <scope>NUCLEOTIDE SEQUENCE [LARGE SCALE GENOMIC DNA]</scope>
    <source>
        <strain evidence="2 3">TC 32-1</strain>
    </source>
</reference>
<name>W4K6U9_HETIT</name>
<gene>
    <name evidence="2" type="ORF">HETIRDRAFT_452505</name>
</gene>
<feature type="region of interest" description="Disordered" evidence="1">
    <location>
        <begin position="419"/>
        <end position="444"/>
    </location>
</feature>
<evidence type="ECO:0000313" key="2">
    <source>
        <dbReference type="EMBL" id="ETW81070.1"/>
    </source>
</evidence>
<dbReference type="InParanoid" id="W4K6U9"/>
<dbReference type="OrthoDB" id="2803005at2759"/>
<protein>
    <submittedName>
        <fullName evidence="2">Uncharacterized protein</fullName>
    </submittedName>
</protein>